<dbReference type="OrthoDB" id="366350at2"/>
<protein>
    <submittedName>
        <fullName evidence="2">Glycosyl hydrolase family 79</fullName>
    </submittedName>
</protein>
<dbReference type="GO" id="GO:0016020">
    <property type="term" value="C:membrane"/>
    <property type="evidence" value="ECO:0007669"/>
    <property type="project" value="InterPro"/>
</dbReference>
<evidence type="ECO:0000256" key="1">
    <source>
        <dbReference type="SAM" id="SignalP"/>
    </source>
</evidence>
<keyword evidence="3" id="KW-1185">Reference proteome</keyword>
<dbReference type="InterPro" id="IPR017853">
    <property type="entry name" value="GH"/>
</dbReference>
<dbReference type="PANTHER" id="PTHR46145:SF4">
    <property type="entry name" value="HEPARANASE"/>
    <property type="match status" value="1"/>
</dbReference>
<reference evidence="2 3" key="1">
    <citation type="submission" date="2019-06" db="EMBL/GenBank/DDBJ databases">
        <title>Genomic Encyclopedia of Type Strains, Phase IV (KMG-V): Genome sequencing to study the core and pangenomes of soil and plant-associated prokaryotes.</title>
        <authorList>
            <person name="Whitman W."/>
        </authorList>
    </citation>
    <scope>NUCLEOTIDE SEQUENCE [LARGE SCALE GENOMIC DNA]</scope>
    <source>
        <strain evidence="2 3">BR 510</strain>
    </source>
</reference>
<dbReference type="PANTHER" id="PTHR46145">
    <property type="entry name" value="HEPARANASE"/>
    <property type="match status" value="1"/>
</dbReference>
<dbReference type="RefSeq" id="WP_145665026.1">
    <property type="nucleotide sequence ID" value="NZ_VITK01000005.1"/>
</dbReference>
<organism evidence="2 3">
    <name type="scientific">Bradyrhizobium stylosanthis</name>
    <dbReference type="NCBI Taxonomy" id="1803665"/>
    <lineage>
        <taxon>Bacteria</taxon>
        <taxon>Pseudomonadati</taxon>
        <taxon>Pseudomonadota</taxon>
        <taxon>Alphaproteobacteria</taxon>
        <taxon>Hyphomicrobiales</taxon>
        <taxon>Nitrobacteraceae</taxon>
        <taxon>Bradyrhizobium</taxon>
    </lineage>
</organism>
<accession>A0A560DNR1</accession>
<dbReference type="GO" id="GO:0016798">
    <property type="term" value="F:hydrolase activity, acting on glycosyl bonds"/>
    <property type="evidence" value="ECO:0007669"/>
    <property type="project" value="InterPro"/>
</dbReference>
<proteinExistence type="predicted"/>
<dbReference type="AlphaFoldDB" id="A0A560DNR1"/>
<name>A0A560DNR1_9BRAD</name>
<sequence length="496" mass="53060">MLLTGLAAAAAATAAQAADFSVAPAELKAIGSVEPRFQSYNVEMVEVTGGRFWRPYPRAGRAFDQDDRYSPRAPIDLSNPRLRMLAAALSPAYVRVSGTWANATFFGDAETAPAKPPAGFNSVLTRAQWRGVIGFARAVDAEIATSFAVSPGSRDGAGNWKPDQAQRLIDVTRSLGGHVAAAEFMNEPTLAATNGAPPGYDAAAYARDFKIFREWIRQSTPETLILGPGSAGDTASPSTSGITTRDLLAASGPGVDRFSYHHYNTISPRCGGHDDPTQALSDQWLARTDTTLAIYRDLRDRFEPAKPIWLTETADAACGGNRWDKTFLDAFRYLDQLGRLAKAGVQVVMHNTLAASDYGLLDETTFRPRPNYWAALLWRRLMGPTVLDAGAAPASGLHIYAHCHPERQGAVTLLAINTSRDVSRRIVLPLSSERFTLGSPRLQGGTVQLNGSTLALTAGDRLPGITGIATAAGTIRLAPATMTFFVMTGAANPACH</sequence>
<comment type="caution">
    <text evidence="2">The sequence shown here is derived from an EMBL/GenBank/DDBJ whole genome shotgun (WGS) entry which is preliminary data.</text>
</comment>
<evidence type="ECO:0000313" key="3">
    <source>
        <dbReference type="Proteomes" id="UP000319949"/>
    </source>
</evidence>
<dbReference type="Pfam" id="PF03662">
    <property type="entry name" value="Glyco_hydro_79n"/>
    <property type="match status" value="1"/>
</dbReference>
<dbReference type="STRING" id="1803665.GCA_001641335_05199"/>
<feature type="chain" id="PRO_5021868707" evidence="1">
    <location>
        <begin position="18"/>
        <end position="496"/>
    </location>
</feature>
<gene>
    <name evidence="2" type="ORF">FBZ96_105408</name>
</gene>
<dbReference type="InterPro" id="IPR005199">
    <property type="entry name" value="Glyco_hydro_79"/>
</dbReference>
<keyword evidence="2" id="KW-0378">Hydrolase</keyword>
<dbReference type="SUPFAM" id="SSF51445">
    <property type="entry name" value="(Trans)glycosidases"/>
    <property type="match status" value="1"/>
</dbReference>
<keyword evidence="1" id="KW-0732">Signal</keyword>
<dbReference type="Gene3D" id="3.20.20.80">
    <property type="entry name" value="Glycosidases"/>
    <property type="match status" value="1"/>
</dbReference>
<evidence type="ECO:0000313" key="2">
    <source>
        <dbReference type="EMBL" id="TWA98730.1"/>
    </source>
</evidence>
<feature type="signal peptide" evidence="1">
    <location>
        <begin position="1"/>
        <end position="17"/>
    </location>
</feature>
<dbReference type="Proteomes" id="UP000319949">
    <property type="component" value="Unassembled WGS sequence"/>
</dbReference>
<dbReference type="EMBL" id="VITK01000005">
    <property type="protein sequence ID" value="TWA98730.1"/>
    <property type="molecule type" value="Genomic_DNA"/>
</dbReference>